<evidence type="ECO:0000313" key="5">
    <source>
        <dbReference type="Proteomes" id="UP000193926"/>
    </source>
</evidence>
<dbReference type="Pfam" id="PF02798">
    <property type="entry name" value="GST_N"/>
    <property type="match status" value="1"/>
</dbReference>
<dbReference type="PANTHER" id="PTHR44051">
    <property type="entry name" value="GLUTATHIONE S-TRANSFERASE-RELATED"/>
    <property type="match status" value="1"/>
</dbReference>
<dbReference type="Proteomes" id="UP000193926">
    <property type="component" value="Unassembled WGS sequence"/>
</dbReference>
<protein>
    <recommendedName>
        <fullName evidence="6">Glutathione S-transferase</fullName>
    </recommendedName>
</protein>
<dbReference type="Gene3D" id="1.20.1050.10">
    <property type="match status" value="1"/>
</dbReference>
<dbReference type="RefSeq" id="WP_085636119.1">
    <property type="nucleotide sequence ID" value="NZ_JFKC01000004.1"/>
</dbReference>
<gene>
    <name evidence="4" type="ORF">MGEO_07560</name>
</gene>
<sequence>MLTFYFAKDSSALASHLLLEEVGADYTAHEVPITQGAHHEASYLAINPKARVPALQTPNGVITENPAILTYVAATHPEAHMLPDTPFERAEADALNAYLCATMHVAFAHNLRGARWADSAEAQEAMKKKVASNLHDCAALIETHYLKGPWAMGDRYTLCDAYLFLAPRWLMKAGVDVAQFPKLHAHHTAMLARPATLAVMAVHGL</sequence>
<evidence type="ECO:0000256" key="1">
    <source>
        <dbReference type="RuleBase" id="RU003494"/>
    </source>
</evidence>
<evidence type="ECO:0000313" key="4">
    <source>
        <dbReference type="EMBL" id="OSQ51756.1"/>
    </source>
</evidence>
<dbReference type="CDD" id="cd03188">
    <property type="entry name" value="GST_C_Beta"/>
    <property type="match status" value="1"/>
</dbReference>
<dbReference type="STRING" id="1123756.MGEO_07560"/>
<dbReference type="InterPro" id="IPR010987">
    <property type="entry name" value="Glutathione-S-Trfase_C-like"/>
</dbReference>
<dbReference type="SUPFAM" id="SSF47616">
    <property type="entry name" value="GST C-terminal domain-like"/>
    <property type="match status" value="1"/>
</dbReference>
<dbReference type="InterPro" id="IPR004045">
    <property type="entry name" value="Glutathione_S-Trfase_N"/>
</dbReference>
<accession>A0A1X4NN61</accession>
<dbReference type="PROSITE" id="PS50405">
    <property type="entry name" value="GST_CTER"/>
    <property type="match status" value="1"/>
</dbReference>
<dbReference type="OrthoDB" id="7583243at2"/>
<evidence type="ECO:0008006" key="6">
    <source>
        <dbReference type="Google" id="ProtNLM"/>
    </source>
</evidence>
<proteinExistence type="inferred from homology"/>
<dbReference type="InterPro" id="IPR036282">
    <property type="entry name" value="Glutathione-S-Trfase_C_sf"/>
</dbReference>
<evidence type="ECO:0000259" key="3">
    <source>
        <dbReference type="PROSITE" id="PS50405"/>
    </source>
</evidence>
<dbReference type="InterPro" id="IPR040079">
    <property type="entry name" value="Glutathione_S-Trfase"/>
</dbReference>
<dbReference type="InterPro" id="IPR004046">
    <property type="entry name" value="GST_C"/>
</dbReference>
<reference evidence="4 5" key="1">
    <citation type="submission" date="2014-03" db="EMBL/GenBank/DDBJ databases">
        <title>The draft genome sequence of Marivita geojedonensis KCTC 23882.</title>
        <authorList>
            <person name="Lai Q."/>
            <person name="Shao Z."/>
        </authorList>
    </citation>
    <scope>NUCLEOTIDE SEQUENCE [LARGE SCALE GENOMIC DNA]</scope>
    <source>
        <strain evidence="4 5">DPG-138</strain>
    </source>
</reference>
<organism evidence="4 5">
    <name type="scientific">Marivita geojedonensis</name>
    <dbReference type="NCBI Taxonomy" id="1123756"/>
    <lineage>
        <taxon>Bacteria</taxon>
        <taxon>Pseudomonadati</taxon>
        <taxon>Pseudomonadota</taxon>
        <taxon>Alphaproteobacteria</taxon>
        <taxon>Rhodobacterales</taxon>
        <taxon>Roseobacteraceae</taxon>
        <taxon>Marivita</taxon>
    </lineage>
</organism>
<feature type="domain" description="GST N-terminal" evidence="2">
    <location>
        <begin position="1"/>
        <end position="80"/>
    </location>
</feature>
<dbReference type="EMBL" id="JFKC01000004">
    <property type="protein sequence ID" value="OSQ51756.1"/>
    <property type="molecule type" value="Genomic_DNA"/>
</dbReference>
<feature type="domain" description="GST C-terminal" evidence="3">
    <location>
        <begin position="85"/>
        <end position="205"/>
    </location>
</feature>
<comment type="similarity">
    <text evidence="1">Belongs to the GST superfamily.</text>
</comment>
<dbReference type="PROSITE" id="PS50404">
    <property type="entry name" value="GST_NTER"/>
    <property type="match status" value="1"/>
</dbReference>
<keyword evidence="5" id="KW-1185">Reference proteome</keyword>
<comment type="caution">
    <text evidence="4">The sequence shown here is derived from an EMBL/GenBank/DDBJ whole genome shotgun (WGS) entry which is preliminary data.</text>
</comment>
<dbReference type="SFLD" id="SFLDG01150">
    <property type="entry name" value="Main.1:_Beta-like"/>
    <property type="match status" value="1"/>
</dbReference>
<dbReference type="SFLD" id="SFLDS00019">
    <property type="entry name" value="Glutathione_Transferase_(cytos"/>
    <property type="match status" value="1"/>
</dbReference>
<dbReference type="CDD" id="cd03057">
    <property type="entry name" value="GST_N_Beta"/>
    <property type="match status" value="1"/>
</dbReference>
<dbReference type="SUPFAM" id="SSF52833">
    <property type="entry name" value="Thioredoxin-like"/>
    <property type="match status" value="1"/>
</dbReference>
<name>A0A1X4NN61_9RHOB</name>
<dbReference type="Gene3D" id="3.40.30.10">
    <property type="entry name" value="Glutaredoxin"/>
    <property type="match status" value="1"/>
</dbReference>
<evidence type="ECO:0000259" key="2">
    <source>
        <dbReference type="PROSITE" id="PS50404"/>
    </source>
</evidence>
<dbReference type="SFLD" id="SFLDG00358">
    <property type="entry name" value="Main_(cytGST)"/>
    <property type="match status" value="1"/>
</dbReference>
<dbReference type="Pfam" id="PF00043">
    <property type="entry name" value="GST_C"/>
    <property type="match status" value="1"/>
</dbReference>
<dbReference type="PANTHER" id="PTHR44051:SF8">
    <property type="entry name" value="GLUTATHIONE S-TRANSFERASE GSTA"/>
    <property type="match status" value="1"/>
</dbReference>
<dbReference type="AlphaFoldDB" id="A0A1X4NN61"/>
<dbReference type="InterPro" id="IPR036249">
    <property type="entry name" value="Thioredoxin-like_sf"/>
</dbReference>